<keyword evidence="2" id="KW-1133">Transmembrane helix</keyword>
<name>A0A545AT31_9ACTN</name>
<feature type="compositionally biased region" description="Pro residues" evidence="1">
    <location>
        <begin position="181"/>
        <end position="190"/>
    </location>
</feature>
<evidence type="ECO:0000313" key="3">
    <source>
        <dbReference type="EMBL" id="TQS44488.1"/>
    </source>
</evidence>
<feature type="transmembrane region" description="Helical" evidence="2">
    <location>
        <begin position="50"/>
        <end position="68"/>
    </location>
</feature>
<dbReference type="OrthoDB" id="3385679at2"/>
<feature type="transmembrane region" description="Helical" evidence="2">
    <location>
        <begin position="123"/>
        <end position="143"/>
    </location>
</feature>
<evidence type="ECO:0000256" key="2">
    <source>
        <dbReference type="SAM" id="Phobius"/>
    </source>
</evidence>
<comment type="caution">
    <text evidence="3">The sequence shown here is derived from an EMBL/GenBank/DDBJ whole genome shotgun (WGS) entry which is preliminary data.</text>
</comment>
<keyword evidence="4" id="KW-1185">Reference proteome</keyword>
<feature type="transmembrane region" description="Helical" evidence="2">
    <location>
        <begin position="25"/>
        <end position="44"/>
    </location>
</feature>
<protein>
    <submittedName>
        <fullName evidence="3">Uncharacterized protein</fullName>
    </submittedName>
</protein>
<gene>
    <name evidence="3" type="ORF">FL583_13560</name>
</gene>
<keyword evidence="2" id="KW-0812">Transmembrane</keyword>
<evidence type="ECO:0000313" key="4">
    <source>
        <dbReference type="Proteomes" id="UP000317982"/>
    </source>
</evidence>
<sequence>MGRYVKERGKGEETYYWYPGQKDDWMQAAIALGSGLVAAAAIRVATGSTMWAAAVGFTVTAALSGTYLGRRDAKALAVTDPRGLAGAVLIALAFVRALAKGSGAALAAIVIARTATPNFWYEWVLPLVPAVVGAIAHHLGMFYENLEKASKVKVKASESELAKFAAEMKAAKEAKAAQKPEPAPEAPATPDPATETAPYVAALPGEVDEPQGRQAVFSRRRPA</sequence>
<reference evidence="3 4" key="1">
    <citation type="submission" date="2019-07" db="EMBL/GenBank/DDBJ databases">
        <title>Cryptosporangium phraense sp. nov., isolated from plant litter.</title>
        <authorList>
            <person name="Suriyachadkun C."/>
        </authorList>
    </citation>
    <scope>NUCLEOTIDE SEQUENCE [LARGE SCALE GENOMIC DNA]</scope>
    <source>
        <strain evidence="3 4">A-T 5661</strain>
    </source>
</reference>
<dbReference type="EMBL" id="VIRS01000008">
    <property type="protein sequence ID" value="TQS44488.1"/>
    <property type="molecule type" value="Genomic_DNA"/>
</dbReference>
<feature type="transmembrane region" description="Helical" evidence="2">
    <location>
        <begin position="88"/>
        <end position="111"/>
    </location>
</feature>
<keyword evidence="2" id="KW-0472">Membrane</keyword>
<dbReference type="RefSeq" id="WP_142704972.1">
    <property type="nucleotide sequence ID" value="NZ_VIRS01000008.1"/>
</dbReference>
<dbReference type="AlphaFoldDB" id="A0A545AT31"/>
<accession>A0A545AT31</accession>
<dbReference type="Proteomes" id="UP000317982">
    <property type="component" value="Unassembled WGS sequence"/>
</dbReference>
<feature type="region of interest" description="Disordered" evidence="1">
    <location>
        <begin position="172"/>
        <end position="223"/>
    </location>
</feature>
<proteinExistence type="predicted"/>
<evidence type="ECO:0000256" key="1">
    <source>
        <dbReference type="SAM" id="MobiDB-lite"/>
    </source>
</evidence>
<dbReference type="InParanoid" id="A0A545AT31"/>
<organism evidence="3 4">
    <name type="scientific">Cryptosporangium phraense</name>
    <dbReference type="NCBI Taxonomy" id="2593070"/>
    <lineage>
        <taxon>Bacteria</taxon>
        <taxon>Bacillati</taxon>
        <taxon>Actinomycetota</taxon>
        <taxon>Actinomycetes</taxon>
        <taxon>Cryptosporangiales</taxon>
        <taxon>Cryptosporangiaceae</taxon>
        <taxon>Cryptosporangium</taxon>
    </lineage>
</organism>